<dbReference type="InterPro" id="IPR025177">
    <property type="entry name" value="MciZ"/>
</dbReference>
<gene>
    <name evidence="1" type="ORF">BKP37_17535</name>
</gene>
<accession>A0A1S2LE07</accession>
<evidence type="ECO:0000313" key="2">
    <source>
        <dbReference type="Proteomes" id="UP000179524"/>
    </source>
</evidence>
<protein>
    <submittedName>
        <fullName evidence="1">PadR family transcriptional regulator</fullName>
    </submittedName>
</protein>
<dbReference type="Pfam" id="PF13072">
    <property type="entry name" value="MciZ"/>
    <property type="match status" value="1"/>
</dbReference>
<dbReference type="RefSeq" id="WP_071310919.1">
    <property type="nucleotide sequence ID" value="NZ_MLQR01000049.1"/>
</dbReference>
<dbReference type="AlphaFoldDB" id="A0A1S2LE07"/>
<evidence type="ECO:0000313" key="1">
    <source>
        <dbReference type="EMBL" id="OIJ10738.1"/>
    </source>
</evidence>
<reference evidence="1 2" key="1">
    <citation type="submission" date="2016-10" db="EMBL/GenBank/DDBJ databases">
        <title>Draft genome sequences of four alkaliphilic bacteria belonging to the Anaerobacillus genus.</title>
        <authorList>
            <person name="Bassil N.M."/>
            <person name="Lloyd J.R."/>
        </authorList>
    </citation>
    <scope>NUCLEOTIDE SEQUENCE [LARGE SCALE GENOMIC DNA]</scope>
    <source>
        <strain evidence="1 2">DSM 18345</strain>
    </source>
</reference>
<proteinExistence type="predicted"/>
<dbReference type="Proteomes" id="UP000179524">
    <property type="component" value="Unassembled WGS sequence"/>
</dbReference>
<name>A0A1S2LE07_9BACI</name>
<dbReference type="EMBL" id="MLQR01000049">
    <property type="protein sequence ID" value="OIJ10738.1"/>
    <property type="molecule type" value="Genomic_DNA"/>
</dbReference>
<comment type="caution">
    <text evidence="1">The sequence shown here is derived from an EMBL/GenBank/DDBJ whole genome shotgun (WGS) entry which is preliminary data.</text>
</comment>
<organism evidence="1 2">
    <name type="scientific">Anaerobacillus alkalilacustris</name>
    <dbReference type="NCBI Taxonomy" id="393763"/>
    <lineage>
        <taxon>Bacteria</taxon>
        <taxon>Bacillati</taxon>
        <taxon>Bacillota</taxon>
        <taxon>Bacilli</taxon>
        <taxon>Bacillales</taxon>
        <taxon>Bacillaceae</taxon>
        <taxon>Anaerobacillus</taxon>
    </lineage>
</organism>
<keyword evidence="2" id="KW-1185">Reference proteome</keyword>
<sequence length="44" mass="5459">MKIYVQEQRVTLVGKAWQINYMLKKYMKKYTTVQEWIDEQKSKC</sequence>